<evidence type="ECO:0000313" key="3">
    <source>
        <dbReference type="EMBL" id="SFF05640.1"/>
    </source>
</evidence>
<dbReference type="InterPro" id="IPR051540">
    <property type="entry name" value="S-2-haloacid_dehalogenase"/>
</dbReference>
<organism evidence="3 4">
    <name type="scientific">Alteribacillus iranensis</name>
    <dbReference type="NCBI Taxonomy" id="930128"/>
    <lineage>
        <taxon>Bacteria</taxon>
        <taxon>Bacillati</taxon>
        <taxon>Bacillota</taxon>
        <taxon>Bacilli</taxon>
        <taxon>Bacillales</taxon>
        <taxon>Bacillaceae</taxon>
        <taxon>Alteribacillus</taxon>
    </lineage>
</organism>
<dbReference type="AlphaFoldDB" id="A0A1I2FM13"/>
<sequence>MTTKAIVFDAYGTLFDVHTVVEKCEELFPGKGRQISDRWRVKQLEYSWLRAVMGRYEDFWSVTRDALTFVLKELQIEASEDTQAALLQEYLHLNPYPEVPDALNEWKNKNLAILSNGSPDMLHTLVENAGLSHCFSHLISVDELKTYKPFMGVYQLGPSTLRIPKEETLFVTSNSWDAAGAKTFGYQVCWINRFQLQFDELGVKPDLVVTRMDELVEKLR</sequence>
<dbReference type="SFLD" id="SFLDG01135">
    <property type="entry name" value="C1.5.6:_HAD__Beta-PGM__Phospha"/>
    <property type="match status" value="1"/>
</dbReference>
<reference evidence="3 4" key="1">
    <citation type="submission" date="2016-10" db="EMBL/GenBank/DDBJ databases">
        <authorList>
            <person name="de Groot N.N."/>
        </authorList>
    </citation>
    <scope>NUCLEOTIDE SEQUENCE [LARGE SCALE GENOMIC DNA]</scope>
    <source>
        <strain evidence="3 4">DSM 23995</strain>
    </source>
</reference>
<dbReference type="GO" id="GO:0019120">
    <property type="term" value="F:hydrolase activity, acting on acid halide bonds, in C-halide compounds"/>
    <property type="evidence" value="ECO:0007669"/>
    <property type="project" value="InterPro"/>
</dbReference>
<dbReference type="NCBIfam" id="TIGR01428">
    <property type="entry name" value="HAD_type_II"/>
    <property type="match status" value="1"/>
</dbReference>
<dbReference type="PANTHER" id="PTHR43316:SF3">
    <property type="entry name" value="HALOACID DEHALOGENASE, TYPE II (AFU_ORTHOLOGUE AFUA_2G07750)-RELATED"/>
    <property type="match status" value="1"/>
</dbReference>
<dbReference type="STRING" id="930128.SAMN05192532_11418"/>
<name>A0A1I2FM13_9BACI</name>
<keyword evidence="2" id="KW-0378">Hydrolase</keyword>
<dbReference type="CDD" id="cd02588">
    <property type="entry name" value="HAD_L2-DEX"/>
    <property type="match status" value="1"/>
</dbReference>
<dbReference type="InterPro" id="IPR006328">
    <property type="entry name" value="2-HAD"/>
</dbReference>
<dbReference type="Pfam" id="PF00702">
    <property type="entry name" value="Hydrolase"/>
    <property type="match status" value="1"/>
</dbReference>
<protein>
    <submittedName>
        <fullName evidence="3">2-haloacid dehalogenase</fullName>
    </submittedName>
</protein>
<dbReference type="Proteomes" id="UP000199516">
    <property type="component" value="Unassembled WGS sequence"/>
</dbReference>
<dbReference type="EMBL" id="FONT01000014">
    <property type="protein sequence ID" value="SFF05640.1"/>
    <property type="molecule type" value="Genomic_DNA"/>
</dbReference>
<dbReference type="PRINTS" id="PR00413">
    <property type="entry name" value="HADHALOGNASE"/>
</dbReference>
<dbReference type="SUPFAM" id="SSF56784">
    <property type="entry name" value="HAD-like"/>
    <property type="match status" value="1"/>
</dbReference>
<dbReference type="SFLD" id="SFLDG01129">
    <property type="entry name" value="C1.5:_HAD__Beta-PGM__Phosphata"/>
    <property type="match status" value="1"/>
</dbReference>
<dbReference type="InterPro" id="IPR023214">
    <property type="entry name" value="HAD_sf"/>
</dbReference>
<evidence type="ECO:0000256" key="2">
    <source>
        <dbReference type="ARBA" id="ARBA00022801"/>
    </source>
</evidence>
<dbReference type="RefSeq" id="WP_177194853.1">
    <property type="nucleotide sequence ID" value="NZ_FONT01000014.1"/>
</dbReference>
<keyword evidence="4" id="KW-1185">Reference proteome</keyword>
<accession>A0A1I2FM13</accession>
<dbReference type="NCBIfam" id="TIGR01493">
    <property type="entry name" value="HAD-SF-IA-v2"/>
    <property type="match status" value="1"/>
</dbReference>
<dbReference type="InterPro" id="IPR023198">
    <property type="entry name" value="PGP-like_dom2"/>
</dbReference>
<dbReference type="SFLD" id="SFLDF00045">
    <property type="entry name" value="2-haloacid_dehalogenase"/>
    <property type="match status" value="1"/>
</dbReference>
<dbReference type="Gene3D" id="3.40.50.1000">
    <property type="entry name" value="HAD superfamily/HAD-like"/>
    <property type="match status" value="1"/>
</dbReference>
<dbReference type="Gene3D" id="1.10.150.240">
    <property type="entry name" value="Putative phosphatase, domain 2"/>
    <property type="match status" value="1"/>
</dbReference>
<dbReference type="SFLD" id="SFLDS00003">
    <property type="entry name" value="Haloacid_Dehalogenase"/>
    <property type="match status" value="1"/>
</dbReference>
<comment type="similarity">
    <text evidence="1">Belongs to the HAD-like hydrolase superfamily. S-2-haloalkanoic acid dehalogenase family.</text>
</comment>
<dbReference type="PANTHER" id="PTHR43316">
    <property type="entry name" value="HYDROLASE, HALOACID DELAHOGENASE-RELATED"/>
    <property type="match status" value="1"/>
</dbReference>
<evidence type="ECO:0000256" key="1">
    <source>
        <dbReference type="ARBA" id="ARBA00008106"/>
    </source>
</evidence>
<dbReference type="InterPro" id="IPR006439">
    <property type="entry name" value="HAD-SF_hydro_IA"/>
</dbReference>
<gene>
    <name evidence="3" type="ORF">SAMN05192532_11418</name>
</gene>
<proteinExistence type="inferred from homology"/>
<dbReference type="InterPro" id="IPR036412">
    <property type="entry name" value="HAD-like_sf"/>
</dbReference>
<evidence type="ECO:0000313" key="4">
    <source>
        <dbReference type="Proteomes" id="UP000199516"/>
    </source>
</evidence>